<gene>
    <name evidence="1" type="ORF">CWATWH0402_16</name>
</gene>
<sequence>MKAKISSDGQTQNFIESSEVLEVWKLDKTLKKNCLSKHQE</sequence>
<comment type="caution">
    <text evidence="1">The sequence shown here is derived from an EMBL/GenBank/DDBJ whole genome shotgun (WGS) entry which is preliminary data.</text>
</comment>
<dbReference type="Proteomes" id="UP000018130">
    <property type="component" value="Unassembled WGS sequence"/>
</dbReference>
<proteinExistence type="predicted"/>
<protein>
    <submittedName>
        <fullName evidence="1">Uncharacterized protein</fullName>
    </submittedName>
</protein>
<evidence type="ECO:0000313" key="1">
    <source>
        <dbReference type="EMBL" id="CCQ66536.1"/>
    </source>
</evidence>
<reference evidence="1 2" key="1">
    <citation type="submission" date="2013-01" db="EMBL/GenBank/DDBJ databases">
        <authorList>
            <person name="Bench S."/>
        </authorList>
    </citation>
    <scope>NUCLEOTIDE SEQUENCE [LARGE SCALE GENOMIC DNA]</scope>
    <source>
        <strain evidence="1 2">WH 0402</strain>
    </source>
</reference>
<name>T2JNA9_CROWT</name>
<organism evidence="1 2">
    <name type="scientific">Crocosphaera watsonii WH 0402</name>
    <dbReference type="NCBI Taxonomy" id="1284629"/>
    <lineage>
        <taxon>Bacteria</taxon>
        <taxon>Bacillati</taxon>
        <taxon>Cyanobacteriota</taxon>
        <taxon>Cyanophyceae</taxon>
        <taxon>Oscillatoriophycideae</taxon>
        <taxon>Chroococcales</taxon>
        <taxon>Aphanothecaceae</taxon>
        <taxon>Crocosphaera</taxon>
    </lineage>
</organism>
<dbReference type="EMBL" id="CAQN01000445">
    <property type="protein sequence ID" value="CCQ66536.1"/>
    <property type="molecule type" value="Genomic_DNA"/>
</dbReference>
<accession>T2JNA9</accession>
<evidence type="ECO:0000313" key="2">
    <source>
        <dbReference type="Proteomes" id="UP000018130"/>
    </source>
</evidence>
<reference evidence="1 2" key="2">
    <citation type="submission" date="2013-09" db="EMBL/GenBank/DDBJ databases">
        <title>Whole genome comparison of six Crocosphaera watsonii strains with differing phenotypes.</title>
        <authorList>
            <person name="Bench S.R."/>
            <person name="Heller P."/>
            <person name="Frank I."/>
            <person name="Arciniega M."/>
            <person name="Shilova I.N."/>
            <person name="Zehr J.P."/>
        </authorList>
    </citation>
    <scope>NUCLEOTIDE SEQUENCE [LARGE SCALE GENOMIC DNA]</scope>
    <source>
        <strain evidence="1 2">WH 0402</strain>
    </source>
</reference>
<dbReference type="AlphaFoldDB" id="T2JNA9"/>